<evidence type="ECO:0000259" key="9">
    <source>
        <dbReference type="PROSITE" id="PS51296"/>
    </source>
</evidence>
<keyword evidence="1" id="KW-0813">Transport</keyword>
<dbReference type="GO" id="GO:0051537">
    <property type="term" value="F:2 iron, 2 sulfur cluster binding"/>
    <property type="evidence" value="ECO:0007669"/>
    <property type="project" value="UniProtKB-KW"/>
</dbReference>
<keyword evidence="10" id="KW-0223">Dioxygenase</keyword>
<organism evidence="10 11">
    <name type="scientific">Pseudomonas fluorescens</name>
    <dbReference type="NCBI Taxonomy" id="294"/>
    <lineage>
        <taxon>Bacteria</taxon>
        <taxon>Pseudomonadati</taxon>
        <taxon>Pseudomonadota</taxon>
        <taxon>Gammaproteobacteria</taxon>
        <taxon>Pseudomonadales</taxon>
        <taxon>Pseudomonadaceae</taxon>
        <taxon>Pseudomonas</taxon>
    </lineage>
</organism>
<protein>
    <submittedName>
        <fullName evidence="10">p-cumate 2,3-dioxygenase system, ferredoxin component</fullName>
    </submittedName>
</protein>
<feature type="domain" description="Rieske" evidence="9">
    <location>
        <begin position="1"/>
        <end position="85"/>
    </location>
</feature>
<keyword evidence="7" id="KW-0411">Iron-sulfur</keyword>
<evidence type="ECO:0000256" key="8">
    <source>
        <dbReference type="ARBA" id="ARBA00038001"/>
    </source>
</evidence>
<dbReference type="EMBL" id="CABVHW010000006">
    <property type="protein sequence ID" value="VVN97867.1"/>
    <property type="molecule type" value="Genomic_DNA"/>
</dbReference>
<dbReference type="PANTHER" id="PTHR21496:SF23">
    <property type="entry name" value="3-PHENYLPROPIONATE_CINNAMIC ACID DIOXYGENASE FERREDOXIN SUBUNIT"/>
    <property type="match status" value="1"/>
</dbReference>
<evidence type="ECO:0000256" key="7">
    <source>
        <dbReference type="ARBA" id="ARBA00023014"/>
    </source>
</evidence>
<evidence type="ECO:0000256" key="5">
    <source>
        <dbReference type="ARBA" id="ARBA00022982"/>
    </source>
</evidence>
<evidence type="ECO:0000256" key="6">
    <source>
        <dbReference type="ARBA" id="ARBA00023004"/>
    </source>
</evidence>
<dbReference type="Pfam" id="PF00355">
    <property type="entry name" value="Rieske"/>
    <property type="match status" value="1"/>
</dbReference>
<reference evidence="10 11" key="1">
    <citation type="submission" date="2019-09" db="EMBL/GenBank/DDBJ databases">
        <authorList>
            <person name="Chandra G."/>
            <person name="Truman W A."/>
        </authorList>
    </citation>
    <scope>NUCLEOTIDE SEQUENCE [LARGE SCALE GENOMIC DNA]</scope>
    <source>
        <strain evidence="10">PS710</strain>
    </source>
</reference>
<dbReference type="AlphaFoldDB" id="A0A5E7C666"/>
<accession>A0A5E7C666</accession>
<dbReference type="PANTHER" id="PTHR21496">
    <property type="entry name" value="FERREDOXIN-RELATED"/>
    <property type="match status" value="1"/>
</dbReference>
<evidence type="ECO:0000256" key="3">
    <source>
        <dbReference type="ARBA" id="ARBA00022723"/>
    </source>
</evidence>
<keyword evidence="3" id="KW-0479">Metal-binding</keyword>
<evidence type="ECO:0000256" key="1">
    <source>
        <dbReference type="ARBA" id="ARBA00022448"/>
    </source>
</evidence>
<keyword evidence="4" id="KW-0058">Aromatic hydrocarbons catabolism</keyword>
<evidence type="ECO:0000313" key="11">
    <source>
        <dbReference type="Proteomes" id="UP000381093"/>
    </source>
</evidence>
<sequence length="88" mass="9707">MLQVALEDRPPVTVYRVEDRFYVTDDTCTHGKASFAEDGELEGFSVVCTWHDGKFDIRTGAPLCAPCSVPIKTYPVSIEEGAVLIEVN</sequence>
<dbReference type="CDD" id="cd03528">
    <property type="entry name" value="Rieske_RO_ferredoxin"/>
    <property type="match status" value="1"/>
</dbReference>
<dbReference type="SUPFAM" id="SSF50022">
    <property type="entry name" value="ISP domain"/>
    <property type="match status" value="1"/>
</dbReference>
<keyword evidence="10" id="KW-0560">Oxidoreductase</keyword>
<keyword evidence="2" id="KW-0001">2Fe-2S</keyword>
<comment type="similarity">
    <text evidence="8">Belongs to the bacterial ring-hydroxylating dioxygenase ferredoxin component family.</text>
</comment>
<evidence type="ECO:0000313" key="10">
    <source>
        <dbReference type="EMBL" id="VVN97867.1"/>
    </source>
</evidence>
<name>A0A5E7C666_PSEFL</name>
<evidence type="ECO:0000256" key="2">
    <source>
        <dbReference type="ARBA" id="ARBA00022714"/>
    </source>
</evidence>
<keyword evidence="6" id="KW-0408">Iron</keyword>
<keyword evidence="5" id="KW-0249">Electron transport</keyword>
<dbReference type="Proteomes" id="UP000381093">
    <property type="component" value="Unassembled WGS sequence"/>
</dbReference>
<dbReference type="GO" id="GO:0051213">
    <property type="term" value="F:dioxygenase activity"/>
    <property type="evidence" value="ECO:0007669"/>
    <property type="project" value="UniProtKB-KW"/>
</dbReference>
<gene>
    <name evidence="10" type="primary">cmtAd</name>
    <name evidence="10" type="ORF">PS710_02414</name>
</gene>
<proteinExistence type="inferred from homology"/>
<dbReference type="InterPro" id="IPR036922">
    <property type="entry name" value="Rieske_2Fe-2S_sf"/>
</dbReference>
<evidence type="ECO:0000256" key="4">
    <source>
        <dbReference type="ARBA" id="ARBA00022797"/>
    </source>
</evidence>
<dbReference type="GO" id="GO:0046872">
    <property type="term" value="F:metal ion binding"/>
    <property type="evidence" value="ECO:0007669"/>
    <property type="project" value="UniProtKB-KW"/>
</dbReference>
<dbReference type="InterPro" id="IPR017941">
    <property type="entry name" value="Rieske_2Fe-2S"/>
</dbReference>
<dbReference type="Gene3D" id="2.102.10.10">
    <property type="entry name" value="Rieske [2Fe-2S] iron-sulphur domain"/>
    <property type="match status" value="1"/>
</dbReference>
<dbReference type="PROSITE" id="PS51296">
    <property type="entry name" value="RIESKE"/>
    <property type="match status" value="1"/>
</dbReference>